<dbReference type="RefSeq" id="WP_273597565.1">
    <property type="nucleotide sequence ID" value="NZ_JAQQXS010000013.1"/>
</dbReference>
<protein>
    <recommendedName>
        <fullName evidence="4">Solute-binding protein family 3/N-terminal domain-containing protein</fullName>
    </recommendedName>
</protein>
<proteinExistence type="predicted"/>
<organism evidence="2 3">
    <name type="scientific">Roseateles koreensis</name>
    <dbReference type="NCBI Taxonomy" id="2987526"/>
    <lineage>
        <taxon>Bacteria</taxon>
        <taxon>Pseudomonadati</taxon>
        <taxon>Pseudomonadota</taxon>
        <taxon>Betaproteobacteria</taxon>
        <taxon>Burkholderiales</taxon>
        <taxon>Sphaerotilaceae</taxon>
        <taxon>Roseateles</taxon>
    </lineage>
</organism>
<dbReference type="SUPFAM" id="SSF53850">
    <property type="entry name" value="Periplasmic binding protein-like II"/>
    <property type="match status" value="1"/>
</dbReference>
<keyword evidence="3" id="KW-1185">Reference proteome</keyword>
<keyword evidence="1" id="KW-0732">Signal</keyword>
<feature type="signal peptide" evidence="1">
    <location>
        <begin position="1"/>
        <end position="31"/>
    </location>
</feature>
<sequence length="261" mass="28606">MTLRGLKFALQLAARFVLLAVFLGGAAPLFAAPPASQEVAVAPARVPSAAVLRVVSNATGDRLRSIGVQAVIETLARHQGMTARLTVEPGERAVLSFKAGRYDADALRVARFSEVYPEAVRVDPHLSTIWYFAVTRSEDVVPTSWHDLAQYRIAYVRGIKAIDLETTHVQHRETPSTREACLAMVALGRVDVCILNAPHGYAPPAEVSGTRLYAHPFEHLNLYLWLAPGLRDLAARFSSDLKDMARSGELQRLMGPNRSEQ</sequence>
<evidence type="ECO:0000313" key="2">
    <source>
        <dbReference type="EMBL" id="MDC8786453.1"/>
    </source>
</evidence>
<evidence type="ECO:0000256" key="1">
    <source>
        <dbReference type="SAM" id="SignalP"/>
    </source>
</evidence>
<evidence type="ECO:0000313" key="3">
    <source>
        <dbReference type="Proteomes" id="UP001219862"/>
    </source>
</evidence>
<name>A0ABT5KU30_9BURK</name>
<dbReference type="Gene3D" id="3.40.190.10">
    <property type="entry name" value="Periplasmic binding protein-like II"/>
    <property type="match status" value="2"/>
</dbReference>
<accession>A0ABT5KU30</accession>
<feature type="chain" id="PRO_5046743395" description="Solute-binding protein family 3/N-terminal domain-containing protein" evidence="1">
    <location>
        <begin position="32"/>
        <end position="261"/>
    </location>
</feature>
<gene>
    <name evidence="2" type="ORF">PRZ01_14780</name>
</gene>
<dbReference type="Proteomes" id="UP001219862">
    <property type="component" value="Unassembled WGS sequence"/>
</dbReference>
<evidence type="ECO:0008006" key="4">
    <source>
        <dbReference type="Google" id="ProtNLM"/>
    </source>
</evidence>
<comment type="caution">
    <text evidence="2">The sequence shown here is derived from an EMBL/GenBank/DDBJ whole genome shotgun (WGS) entry which is preliminary data.</text>
</comment>
<reference evidence="2 3" key="1">
    <citation type="submission" date="2022-10" db="EMBL/GenBank/DDBJ databases">
        <title>paucibacter sp. hw8 Genome sequencing.</title>
        <authorList>
            <person name="Park S."/>
        </authorList>
    </citation>
    <scope>NUCLEOTIDE SEQUENCE [LARGE SCALE GENOMIC DNA]</scope>
    <source>
        <strain evidence="3">hw8</strain>
    </source>
</reference>
<dbReference type="EMBL" id="JAQQXS010000013">
    <property type="protein sequence ID" value="MDC8786453.1"/>
    <property type="molecule type" value="Genomic_DNA"/>
</dbReference>